<protein>
    <recommendedName>
        <fullName evidence="11">Coatomer subunit epsilon</fullName>
    </recommendedName>
</protein>
<gene>
    <name evidence="12" type="ORF">LPMP_321820</name>
</gene>
<evidence type="ECO:0000256" key="10">
    <source>
        <dbReference type="ARBA" id="ARBA00023329"/>
    </source>
</evidence>
<dbReference type="RefSeq" id="XP_010701867.1">
    <property type="nucleotide sequence ID" value="XM_010703565.1"/>
</dbReference>
<name>A0A088SGX8_LEIPA</name>
<evidence type="ECO:0000313" key="13">
    <source>
        <dbReference type="Proteomes" id="UP000063063"/>
    </source>
</evidence>
<dbReference type="InterPro" id="IPR011990">
    <property type="entry name" value="TPR-like_helical_dom_sf"/>
</dbReference>
<sequence length="323" mass="34683">MTDVLFDVRNALIVGNYHQAIADGSTARALSSKPADVSAFNTEKNALIALGNIGLGQSDTVISQLRSESDPLLVTIRKWAELMCAMRDYGVFSDQAASATEALQNDAEKVAAGALYKAVFAATALLFQQDVIGALTLAKKWLGELPNPEGALAMRYTVELHGIAVEALLRLNRPDEAAEEVKRMEQVDGEAIVTLLYSGIVALHQAAVDVLMANYNSAVSAFKEVQLRCGQSVMVSNLMALAHMGLKDYDAAERSLLDALTVRSNDEATLANLAAVTACKAKSLDDAERYIQQAASTHGTWGDAYHAKERNLDEAVSAFMMEA</sequence>
<evidence type="ECO:0000256" key="6">
    <source>
        <dbReference type="ARBA" id="ARBA00022892"/>
    </source>
</evidence>
<keyword evidence="6 11" id="KW-0931">ER-Golgi transport</keyword>
<evidence type="ECO:0000256" key="4">
    <source>
        <dbReference type="ARBA" id="ARBA00022448"/>
    </source>
</evidence>
<dbReference type="Gene3D" id="1.25.40.10">
    <property type="entry name" value="Tetratricopeptide repeat domain"/>
    <property type="match status" value="1"/>
</dbReference>
<dbReference type="GO" id="GO:0030126">
    <property type="term" value="C:COPI vesicle coat"/>
    <property type="evidence" value="ECO:0007669"/>
    <property type="project" value="TreeGrafter"/>
</dbReference>
<dbReference type="GO" id="GO:0006888">
    <property type="term" value="P:endoplasmic reticulum to Golgi vesicle-mediated transport"/>
    <property type="evidence" value="ECO:0007669"/>
    <property type="project" value="TreeGrafter"/>
</dbReference>
<evidence type="ECO:0000256" key="3">
    <source>
        <dbReference type="ARBA" id="ARBA00008827"/>
    </source>
</evidence>
<dbReference type="GeneID" id="22577923"/>
<evidence type="ECO:0000256" key="5">
    <source>
        <dbReference type="ARBA" id="ARBA00022490"/>
    </source>
</evidence>
<dbReference type="eggNOG" id="KOG3081">
    <property type="taxonomic scope" value="Eukaryota"/>
</dbReference>
<evidence type="ECO:0000256" key="11">
    <source>
        <dbReference type="PIRNR" id="PIRNR016478"/>
    </source>
</evidence>
<organism evidence="12 13">
    <name type="scientific">Leishmania panamensis</name>
    <dbReference type="NCBI Taxonomy" id="5679"/>
    <lineage>
        <taxon>Eukaryota</taxon>
        <taxon>Discoba</taxon>
        <taxon>Euglenozoa</taxon>
        <taxon>Kinetoplastea</taxon>
        <taxon>Metakinetoplastina</taxon>
        <taxon>Trypanosomatida</taxon>
        <taxon>Trypanosomatidae</taxon>
        <taxon>Leishmaniinae</taxon>
        <taxon>Leishmania</taxon>
        <taxon>Leishmania guyanensis species complex</taxon>
    </lineage>
</organism>
<comment type="subcellular location">
    <subcellularLocation>
        <location evidence="2">Cytoplasmic vesicle</location>
        <location evidence="2">COPI-coated vesicle membrane</location>
        <topology evidence="2">Peripheral membrane protein</topology>
        <orientation evidence="2">Cytoplasmic side</orientation>
    </subcellularLocation>
    <subcellularLocation>
        <location evidence="1">Golgi apparatus membrane</location>
        <topology evidence="1">Peripheral membrane protein</topology>
        <orientation evidence="1">Cytoplasmic side</orientation>
    </subcellularLocation>
</comment>
<dbReference type="GO" id="GO:0006891">
    <property type="term" value="P:intra-Golgi vesicle-mediated transport"/>
    <property type="evidence" value="ECO:0007669"/>
    <property type="project" value="TreeGrafter"/>
</dbReference>
<comment type="similarity">
    <text evidence="3 11">Belongs to the COPE family.</text>
</comment>
<keyword evidence="13" id="KW-1185">Reference proteome</keyword>
<evidence type="ECO:0000256" key="9">
    <source>
        <dbReference type="ARBA" id="ARBA00023136"/>
    </source>
</evidence>
<dbReference type="EMBL" id="CP009401">
    <property type="protein sequence ID" value="AIO01067.1"/>
    <property type="molecule type" value="Genomic_DNA"/>
</dbReference>
<dbReference type="GO" id="GO:0015031">
    <property type="term" value="P:protein transport"/>
    <property type="evidence" value="ECO:0007669"/>
    <property type="project" value="UniProtKB-UniRule"/>
</dbReference>
<dbReference type="PANTHER" id="PTHR10805">
    <property type="entry name" value="COATOMER SUBUNIT EPSILON"/>
    <property type="match status" value="1"/>
</dbReference>
<dbReference type="SUPFAM" id="SSF48452">
    <property type="entry name" value="TPR-like"/>
    <property type="match status" value="1"/>
</dbReference>
<dbReference type="AlphaFoldDB" id="A0A088SGX8"/>
<keyword evidence="7 11" id="KW-0653">Protein transport</keyword>
<reference evidence="12 13" key="1">
    <citation type="journal article" date="2015" name="Sci. Rep.">
        <title>The genome of Leishmania panamensis: insights into genomics of the L. (Viannia) subgenus.</title>
        <authorList>
            <person name="Llanes A."/>
            <person name="Restrepo C.M."/>
            <person name="Vecchio G.D."/>
            <person name="Anguizola F.J."/>
            <person name="Lleonart R."/>
        </authorList>
    </citation>
    <scope>NUCLEOTIDE SEQUENCE [LARGE SCALE GENOMIC DNA]</scope>
    <source>
        <strain evidence="12 13">MHOM/PA/94/PSC-1</strain>
    </source>
</reference>
<dbReference type="InterPro" id="IPR006822">
    <property type="entry name" value="Coatomer_esu"/>
</dbReference>
<evidence type="ECO:0000256" key="2">
    <source>
        <dbReference type="ARBA" id="ARBA00004347"/>
    </source>
</evidence>
<evidence type="ECO:0000256" key="8">
    <source>
        <dbReference type="ARBA" id="ARBA00023034"/>
    </source>
</evidence>
<dbReference type="GO" id="GO:0006890">
    <property type="term" value="P:retrograde vesicle-mediated transport, Golgi to endoplasmic reticulum"/>
    <property type="evidence" value="ECO:0007669"/>
    <property type="project" value="UniProtKB-UniRule"/>
</dbReference>
<dbReference type="VEuPathDB" id="TriTrypDB:LPMP_321820"/>
<keyword evidence="4 11" id="KW-0813">Transport</keyword>
<dbReference type="GO" id="GO:0005198">
    <property type="term" value="F:structural molecule activity"/>
    <property type="evidence" value="ECO:0007669"/>
    <property type="project" value="UniProtKB-UniRule"/>
</dbReference>
<accession>A0A088SGX8</accession>
<dbReference type="PANTHER" id="PTHR10805:SF0">
    <property type="entry name" value="COATOMER SUBUNIT EPSILON"/>
    <property type="match status" value="1"/>
</dbReference>
<evidence type="ECO:0000313" key="12">
    <source>
        <dbReference type="EMBL" id="AIO01067.1"/>
    </source>
</evidence>
<keyword evidence="9 11" id="KW-0472">Membrane</keyword>
<dbReference type="Proteomes" id="UP000063063">
    <property type="component" value="Chromosome 32"/>
</dbReference>
<dbReference type="KEGG" id="lpan:LPMP_321820"/>
<dbReference type="PIRSF" id="PIRSF016478">
    <property type="entry name" value="Coatomer_esu"/>
    <property type="match status" value="1"/>
</dbReference>
<dbReference type="OrthoDB" id="310217at2759"/>
<keyword evidence="5 11" id="KW-0963">Cytoplasm</keyword>
<evidence type="ECO:0000256" key="7">
    <source>
        <dbReference type="ARBA" id="ARBA00022927"/>
    </source>
</evidence>
<dbReference type="VEuPathDB" id="TriTrypDB:LPAL13_320023800"/>
<keyword evidence="10 11" id="KW-0968">Cytoplasmic vesicle</keyword>
<evidence type="ECO:0000256" key="1">
    <source>
        <dbReference type="ARBA" id="ARBA00004255"/>
    </source>
</evidence>
<proteinExistence type="inferred from homology"/>
<keyword evidence="8 11" id="KW-0333">Golgi apparatus</keyword>
<dbReference type="GO" id="GO:0000139">
    <property type="term" value="C:Golgi membrane"/>
    <property type="evidence" value="ECO:0007669"/>
    <property type="project" value="UniProtKB-SubCell"/>
</dbReference>
<dbReference type="Pfam" id="PF04733">
    <property type="entry name" value="Coatomer_E"/>
    <property type="match status" value="2"/>
</dbReference>
<comment type="function">
    <text evidence="11">The coatomer is a cytosolic protein complex that binds to dilysine motifs and reversibly associates with Golgi non-clathrin-coated vesicles, which further mediate biosynthetic protein transport from the ER, via the Golgi up to the trans Golgi network. The coatomer complex is required for budding from Golgi membranes, and is essential for the retrograde Golgi-to-ER transport of dilysine-tagged proteins.</text>
</comment>